<reference evidence="3" key="1">
    <citation type="submission" date="2017-08" db="EMBL/GenBank/DDBJ databases">
        <authorList>
            <person name="Varghese N."/>
            <person name="Submissions S."/>
        </authorList>
    </citation>
    <scope>NUCLEOTIDE SEQUENCE [LARGE SCALE GENOMIC DNA]</scope>
    <source>
        <strain evidence="3">USBA17B2</strain>
    </source>
</reference>
<gene>
    <name evidence="2" type="ORF">SAMN05421879_104278</name>
</gene>
<dbReference type="EMBL" id="OBQK01000004">
    <property type="protein sequence ID" value="SOC55219.1"/>
    <property type="molecule type" value="Genomic_DNA"/>
</dbReference>
<dbReference type="PROSITE" id="PS51257">
    <property type="entry name" value="PROKAR_LIPOPROTEIN"/>
    <property type="match status" value="1"/>
</dbReference>
<feature type="compositionally biased region" description="Polar residues" evidence="1">
    <location>
        <begin position="80"/>
        <end position="92"/>
    </location>
</feature>
<feature type="compositionally biased region" description="Low complexity" evidence="1">
    <location>
        <begin position="35"/>
        <end position="79"/>
    </location>
</feature>
<accession>A0A285VMC7</accession>
<name>A0A285VMC7_9MICO</name>
<keyword evidence="3" id="KW-1185">Reference proteome</keyword>
<feature type="region of interest" description="Disordered" evidence="1">
    <location>
        <begin position="21"/>
        <end position="99"/>
    </location>
</feature>
<evidence type="ECO:0000256" key="1">
    <source>
        <dbReference type="SAM" id="MobiDB-lite"/>
    </source>
</evidence>
<organism evidence="2 3">
    <name type="scientific">Ornithinimicrobium cerasi</name>
    <dbReference type="NCBI Taxonomy" id="2248773"/>
    <lineage>
        <taxon>Bacteria</taxon>
        <taxon>Bacillati</taxon>
        <taxon>Actinomycetota</taxon>
        <taxon>Actinomycetes</taxon>
        <taxon>Micrococcales</taxon>
        <taxon>Ornithinimicrobiaceae</taxon>
        <taxon>Ornithinimicrobium</taxon>
    </lineage>
</organism>
<evidence type="ECO:0000313" key="3">
    <source>
        <dbReference type="Proteomes" id="UP000219688"/>
    </source>
</evidence>
<evidence type="ECO:0000313" key="2">
    <source>
        <dbReference type="EMBL" id="SOC55219.1"/>
    </source>
</evidence>
<protein>
    <submittedName>
        <fullName evidence="2">Uncharacterized protein</fullName>
    </submittedName>
</protein>
<dbReference type="AlphaFoldDB" id="A0A285VMC7"/>
<proteinExistence type="predicted"/>
<sequence>MDFRPGLVMTSAVATLALSACGGPEQSAPPSPSSTGEALAATATTAGPGDTAERTSQAGDGAGVSASSAASSTTPGESAEPTSVEPTPSATETADDASAYPGDSIGYARAFLAAWAAQDDSTVARMAVDVVSHGTDSWAAATGYGEAWSCGMDHLGAGWAGHDLVTAMRPDVGSTDLVVRRSALGGPDAVVGVDHTFAAEMAAPYSRPETVLDAYARQFVEAWMSEDLVTMTRLSDAELANNLLQNYPVDPARAPVWAGFQAMEGEPFYLAVQVPTAPEERDFLDIVGMDTATVLGGEPHGVVDTNFIVDPIYSGVCGGGSGPIVTDPAP</sequence>
<dbReference type="Proteomes" id="UP000219688">
    <property type="component" value="Unassembled WGS sequence"/>
</dbReference>